<evidence type="ECO:0000313" key="5">
    <source>
        <dbReference type="EMBL" id="OHY89592.1"/>
    </source>
</evidence>
<dbReference type="Gene3D" id="3.40.50.150">
    <property type="entry name" value="Vaccinia Virus protein VP39"/>
    <property type="match status" value="1"/>
</dbReference>
<dbReference type="SUPFAM" id="SSF53335">
    <property type="entry name" value="S-adenosyl-L-methionine-dependent methyltransferases"/>
    <property type="match status" value="1"/>
</dbReference>
<evidence type="ECO:0000256" key="1">
    <source>
        <dbReference type="ARBA" id="ARBA00006594"/>
    </source>
</evidence>
<evidence type="ECO:0000259" key="4">
    <source>
        <dbReference type="Pfam" id="PF01555"/>
    </source>
</evidence>
<dbReference type="AlphaFoldDB" id="A0A1S2CLI5"/>
<proteinExistence type="inferred from homology"/>
<comment type="caution">
    <text evidence="5">The sequence shown here is derived from an EMBL/GenBank/DDBJ whole genome shotgun (WGS) entry which is preliminary data.</text>
</comment>
<keyword evidence="3" id="KW-0808">Transferase</keyword>
<dbReference type="RefSeq" id="WP_042019797.1">
    <property type="nucleotide sequence ID" value="NZ_CDBW01000014.1"/>
</dbReference>
<evidence type="ECO:0000256" key="3">
    <source>
        <dbReference type="ARBA" id="ARBA00022679"/>
    </source>
</evidence>
<dbReference type="EMBL" id="MKFU01000038">
    <property type="protein sequence ID" value="OHY89592.1"/>
    <property type="molecule type" value="Genomic_DNA"/>
</dbReference>
<dbReference type="GO" id="GO:0032259">
    <property type="term" value="P:methylation"/>
    <property type="evidence" value="ECO:0007669"/>
    <property type="project" value="UniProtKB-KW"/>
</dbReference>
<name>A0A1S2CLI5_AERSO</name>
<accession>A0A1S2CLI5</accession>
<protein>
    <submittedName>
        <fullName evidence="5">DNA methylase</fullName>
    </submittedName>
</protein>
<dbReference type="Proteomes" id="UP000179934">
    <property type="component" value="Unassembled WGS sequence"/>
</dbReference>
<dbReference type="STRING" id="646.BJD16_19985"/>
<dbReference type="InterPro" id="IPR001091">
    <property type="entry name" value="RM_Methyltransferase"/>
</dbReference>
<keyword evidence="2 5" id="KW-0489">Methyltransferase</keyword>
<dbReference type="InterPro" id="IPR002941">
    <property type="entry name" value="DNA_methylase_N4/N6"/>
</dbReference>
<dbReference type="REBASE" id="179025">
    <property type="entry name" value="M.Aso8005ORF19985P"/>
</dbReference>
<dbReference type="GO" id="GO:0008170">
    <property type="term" value="F:N-methyltransferase activity"/>
    <property type="evidence" value="ECO:0007669"/>
    <property type="project" value="InterPro"/>
</dbReference>
<evidence type="ECO:0000313" key="6">
    <source>
        <dbReference type="Proteomes" id="UP000179934"/>
    </source>
</evidence>
<dbReference type="PRINTS" id="PR00508">
    <property type="entry name" value="S21N4MTFRASE"/>
</dbReference>
<feature type="domain" description="DNA methylase N-4/N-6" evidence="4">
    <location>
        <begin position="58"/>
        <end position="351"/>
    </location>
</feature>
<dbReference type="InterPro" id="IPR002052">
    <property type="entry name" value="DNA_methylase_N6_adenine_CS"/>
</dbReference>
<dbReference type="Pfam" id="PF01555">
    <property type="entry name" value="N6_N4_Mtase"/>
    <property type="match status" value="1"/>
</dbReference>
<organism evidence="5 6">
    <name type="scientific">Aeromonas sobria</name>
    <dbReference type="NCBI Taxonomy" id="646"/>
    <lineage>
        <taxon>Bacteria</taxon>
        <taxon>Pseudomonadati</taxon>
        <taxon>Pseudomonadota</taxon>
        <taxon>Gammaproteobacteria</taxon>
        <taxon>Aeromonadales</taxon>
        <taxon>Aeromonadaceae</taxon>
        <taxon>Aeromonas</taxon>
    </lineage>
</organism>
<evidence type="ECO:0000256" key="2">
    <source>
        <dbReference type="ARBA" id="ARBA00022603"/>
    </source>
</evidence>
<gene>
    <name evidence="5" type="ORF">BJD16_19985</name>
</gene>
<sequence length="505" mass="57364">MPFLDWVNKNQARASSTQVPYHLLQKEAEYGAPSENMVIQGDNLLALRALMPLYAGRVKCIFIDPPYNTQSAFEHYDDKLEHSQWLSMMYPRLVLLRDLLAEDGSIWVTLDDNEAHYMKVMMDEIFGRNNFIANVIWRKNYSPKSTAKHFSVDHDHIFVFAKNANLWSLNPMPRTDKQDKAYKNPDNDPRGKWKASDLSARNFYSQGTYPITCPNGRIIPGPPSGRYWTISEEKLKSFDEDNRIWWGKDGGNAPSLKRFLTDVKQGVVPQTYWSYEEAGHTQDAKKEIVKLFDNDVFGTPKPEKLMERILHVATSARDLVLDSFLGSGTTAAVAHKMGRRYIGIEMGEHAKTHCIPRLQKVIEGEQGGISQSVEWQGGGGFGFYTLHPEPVFQANGQIRPDIKFEPLAAYIWHMETGVGSSQTMDSPLLGVYNGIAYYLLYNGILGDRRPQGGNVLTRPILAWLQAEYPHDGPKVIYGESIRIGEERLAQANVTFKQIPYDVILR</sequence>
<comment type="similarity">
    <text evidence="1">Belongs to the N(4)/N(6)-methyltransferase family.</text>
</comment>
<dbReference type="InterPro" id="IPR029063">
    <property type="entry name" value="SAM-dependent_MTases_sf"/>
</dbReference>
<dbReference type="OrthoDB" id="9816043at2"/>
<reference evidence="5 6" key="1">
    <citation type="submission" date="2016-09" db="EMBL/GenBank/DDBJ databases">
        <title>Draft Genome Sequence of Aeromonas sobria Strain 08005, Isolated from Sick Rana catesbeiana.</title>
        <authorList>
            <person name="Yang Q."/>
        </authorList>
    </citation>
    <scope>NUCLEOTIDE SEQUENCE [LARGE SCALE GENOMIC DNA]</scope>
    <source>
        <strain evidence="5 6">08005</strain>
    </source>
</reference>
<dbReference type="PROSITE" id="PS00092">
    <property type="entry name" value="N6_MTASE"/>
    <property type="match status" value="1"/>
</dbReference>
<dbReference type="GO" id="GO:0003677">
    <property type="term" value="F:DNA binding"/>
    <property type="evidence" value="ECO:0007669"/>
    <property type="project" value="InterPro"/>
</dbReference>
<dbReference type="GeneID" id="58921728"/>